<keyword evidence="2" id="KW-0804">Transcription</keyword>
<evidence type="ECO:0000313" key="5">
    <source>
        <dbReference type="EMBL" id="PIK58867.1"/>
    </source>
</evidence>
<evidence type="ECO:0000256" key="1">
    <source>
        <dbReference type="ARBA" id="ARBA00023015"/>
    </source>
</evidence>
<dbReference type="SUPFAM" id="SSF50370">
    <property type="entry name" value="Ricin B-like lectins"/>
    <property type="match status" value="1"/>
</dbReference>
<evidence type="ECO:0000256" key="3">
    <source>
        <dbReference type="ARBA" id="ARBA00023170"/>
    </source>
</evidence>
<organism evidence="5 6">
    <name type="scientific">Stichopus japonicus</name>
    <name type="common">Sea cucumber</name>
    <dbReference type="NCBI Taxonomy" id="307972"/>
    <lineage>
        <taxon>Eukaryota</taxon>
        <taxon>Metazoa</taxon>
        <taxon>Echinodermata</taxon>
        <taxon>Eleutherozoa</taxon>
        <taxon>Echinozoa</taxon>
        <taxon>Holothuroidea</taxon>
        <taxon>Aspidochirotacea</taxon>
        <taxon>Aspidochirotida</taxon>
        <taxon>Stichopodidae</taxon>
        <taxon>Apostichopus</taxon>
    </lineage>
</organism>
<dbReference type="Proteomes" id="UP000230750">
    <property type="component" value="Unassembled WGS sequence"/>
</dbReference>
<keyword evidence="3" id="KW-0675">Receptor</keyword>
<evidence type="ECO:0000259" key="4">
    <source>
        <dbReference type="Pfam" id="PF25036"/>
    </source>
</evidence>
<dbReference type="Pfam" id="PF25036">
    <property type="entry name" value="VPS13_VAB"/>
    <property type="match status" value="1"/>
</dbReference>
<dbReference type="InterPro" id="IPR035500">
    <property type="entry name" value="NHR-like_dom_sf"/>
</dbReference>
<dbReference type="InterPro" id="IPR009543">
    <property type="entry name" value="VPS13_VAB"/>
</dbReference>
<keyword evidence="6" id="KW-1185">Reference proteome</keyword>
<accession>A0A2G8LF64</accession>
<dbReference type="SUPFAM" id="SSF48508">
    <property type="entry name" value="Nuclear receptor ligand-binding domain"/>
    <property type="match status" value="1"/>
</dbReference>
<dbReference type="EMBL" id="MRZV01000099">
    <property type="protein sequence ID" value="PIK58867.1"/>
    <property type="molecule type" value="Genomic_DNA"/>
</dbReference>
<reference evidence="5 6" key="1">
    <citation type="journal article" date="2017" name="PLoS Biol.">
        <title>The sea cucumber genome provides insights into morphological evolution and visceral regeneration.</title>
        <authorList>
            <person name="Zhang X."/>
            <person name="Sun L."/>
            <person name="Yuan J."/>
            <person name="Sun Y."/>
            <person name="Gao Y."/>
            <person name="Zhang L."/>
            <person name="Li S."/>
            <person name="Dai H."/>
            <person name="Hamel J.F."/>
            <person name="Liu C."/>
            <person name="Yu Y."/>
            <person name="Liu S."/>
            <person name="Lin W."/>
            <person name="Guo K."/>
            <person name="Jin S."/>
            <person name="Xu P."/>
            <person name="Storey K.B."/>
            <person name="Huan P."/>
            <person name="Zhang T."/>
            <person name="Zhou Y."/>
            <person name="Zhang J."/>
            <person name="Lin C."/>
            <person name="Li X."/>
            <person name="Xing L."/>
            <person name="Huo D."/>
            <person name="Sun M."/>
            <person name="Wang L."/>
            <person name="Mercier A."/>
            <person name="Li F."/>
            <person name="Yang H."/>
            <person name="Xiang J."/>
        </authorList>
    </citation>
    <scope>NUCLEOTIDE SEQUENCE [LARGE SCALE GENOMIC DNA]</scope>
    <source>
        <strain evidence="5">Shaxun</strain>
        <tissue evidence="5">Muscle</tissue>
    </source>
</reference>
<sequence>MTYTVSKKGVTMRLGKGKMEPGAYPMWCHKISLDGGAGVRSLRVSQPDRKPCKVYHVGIDIRPGRGRYRDTTIVTFVPRFQLENRSKHSLAIAQKNFVRGMGTTLPTEHLLVIQGSSVIFHWPRDDLDKLLCIKHADSPDCKWSGGVCINKPGSVNINMRGPNNECRIMHMEIRLQGATYFVIFSDADELPPPYRIDNLSEVNVTFWQNKVEDRRLKTLVHPLSSVPYAFDEPILPNLITCEVQGGSLASYNLNKLETGESLYYENFIYIAMSQTFESPADSQTPLKSTLFGAKYGRFQPGADVPHPGSPVVLRKKEQGKRSQLWRMTTTGMLQNEAFTPPRDPHSPSRHNHQCMVLDIISSGPVYNGTSTLVLKSPDNNRKSTQTWTFQKDGTLRCLFSSFAVQPKYKVLGLKEGAEMVLGPAQPSRDLLLDKVPPEMALERQKNLPGSGSLSVRVLTDGPTRVLQIMDIMKQRVLKKSPAIPGSVGEDFEVYMSESSGGAAVQHSGPEEKPSKRSKSLEVVLCLKGGIGVSIINHQMEELVYASFKGIDVHFNHNSKETDLNAGIQNMQRFYVSLRKLSLNIEELLLMKLLEFAGFAQPDSAIEKMNEAYYDSLRKMVTESQSKRYYFESLRINSLSFRLSVLTSGNLPKHLVALRHQLHLILMQFEDAPVSLDDFVSQHQFETQEFFLDAVKKHYNEELRSQAIKILGAVDFLGNPIGLLQDIRDGLKELVFDRSVAGLVKNVTHGVSNSAAKVTGSISDGVGTMTLDHHHQEVRNAIRGDHDGSSVGHLSAGLKGFAFGVIGGLTSVLTQPIQGASEEGVGGFMKGVGKGVLGTFTKPTAGVLDLASGTLNALRSTTDGENQMPDRIRPPRCGIKAGGGISRYSAHDAKGHDYVLKLFDGLGGERYFALETVRQTSADGMIALITSKATYFLGHAKPKEPVLQVNHKDLIHARKGMSANKFVIELTKVGVDYTGYSSQPSELNRDRPKVVCDSEKIAKKVSQQINYAKNCFEELKQEVTDTSNDLDLTLILDDSGKR</sequence>
<dbReference type="InterPro" id="IPR026847">
    <property type="entry name" value="VPS13"/>
</dbReference>
<proteinExistence type="predicted"/>
<comment type="caution">
    <text evidence="5">The sequence shown here is derived from an EMBL/GenBank/DDBJ whole genome shotgun (WGS) entry which is preliminary data.</text>
</comment>
<dbReference type="OrthoDB" id="272810at2759"/>
<dbReference type="GO" id="GO:0045053">
    <property type="term" value="P:protein retention in Golgi apparatus"/>
    <property type="evidence" value="ECO:0007669"/>
    <property type="project" value="TreeGrafter"/>
</dbReference>
<evidence type="ECO:0000256" key="2">
    <source>
        <dbReference type="ARBA" id="ARBA00023163"/>
    </source>
</evidence>
<dbReference type="AlphaFoldDB" id="A0A2G8LF64"/>
<dbReference type="STRING" id="307972.A0A2G8LF64"/>
<dbReference type="InterPro" id="IPR035992">
    <property type="entry name" value="Ricin_B-like_lectins"/>
</dbReference>
<evidence type="ECO:0000313" key="6">
    <source>
        <dbReference type="Proteomes" id="UP000230750"/>
    </source>
</evidence>
<feature type="domain" description="Vacuolar protein sorting-associated protein 13 VPS13 adaptor binding" evidence="4">
    <location>
        <begin position="11"/>
        <end position="235"/>
    </location>
</feature>
<protein>
    <submittedName>
        <fullName evidence="5">Putative vacuolar protein sorting-associated protein 13D</fullName>
    </submittedName>
</protein>
<dbReference type="CDD" id="cd23453">
    <property type="entry name" value="beta-trefoil_Ricin_VPS13D"/>
    <property type="match status" value="1"/>
</dbReference>
<dbReference type="GO" id="GO:0006623">
    <property type="term" value="P:protein targeting to vacuole"/>
    <property type="evidence" value="ECO:0007669"/>
    <property type="project" value="TreeGrafter"/>
</dbReference>
<gene>
    <name evidence="5" type="ORF">BSL78_04179</name>
</gene>
<name>A0A2G8LF64_STIJA</name>
<keyword evidence="1" id="KW-0805">Transcription regulation</keyword>
<dbReference type="PANTHER" id="PTHR16166:SF141">
    <property type="entry name" value="INTERMEMBRANE LIPID TRANSFER PROTEIN VPS13D"/>
    <property type="match status" value="1"/>
</dbReference>
<dbReference type="GO" id="GO:0007005">
    <property type="term" value="P:mitochondrion organization"/>
    <property type="evidence" value="ECO:0007669"/>
    <property type="project" value="TreeGrafter"/>
</dbReference>
<dbReference type="PANTHER" id="PTHR16166">
    <property type="entry name" value="VACUOLAR PROTEIN SORTING-ASSOCIATED PROTEIN VPS13"/>
    <property type="match status" value="1"/>
</dbReference>